<feature type="domain" description="EamA" evidence="4">
    <location>
        <begin position="4"/>
        <end position="133"/>
    </location>
</feature>
<evidence type="ECO:0000259" key="4">
    <source>
        <dbReference type="Pfam" id="PF00892"/>
    </source>
</evidence>
<protein>
    <submittedName>
        <fullName evidence="5">DMT family transporter</fullName>
    </submittedName>
</protein>
<gene>
    <name evidence="5" type="ORF">ACFFMS_20605</name>
</gene>
<name>A0ABV5WJD8_9BACI</name>
<sequence>MPYIALAIGVAAVSTAAVLVKLTTAPSAVVAFYRLLFSALLILPYFLFRNLPELKAFSKKDWLFSSVAGVFLAVHFILWFESLKFTSVASSVVLVTLQPLFSFVGTYFFFKERISSTAIISAVIAIIGSVIISWGDFHVSGMALFGDILALAACAMVTAYLLFGQEVRKRHSLIAYTFIVYSFSAITLFIYCISLQYPLMSYPTEDWVYFLLLAIVPTLFGHSLFNWSLKWISTNAISVSILFEPVGAIILAYILLGETVIISQVIGGIVIVFGILVFAFEKQLKRIVKTRMAKSENGQHFTMK</sequence>
<feature type="transmembrane region" description="Helical" evidence="3">
    <location>
        <begin position="175"/>
        <end position="197"/>
    </location>
</feature>
<feature type="transmembrane region" description="Helical" evidence="3">
    <location>
        <begin position="236"/>
        <end position="255"/>
    </location>
</feature>
<feature type="transmembrane region" description="Helical" evidence="3">
    <location>
        <begin position="62"/>
        <end position="80"/>
    </location>
</feature>
<dbReference type="PANTHER" id="PTHR22911:SF76">
    <property type="entry name" value="EAMA DOMAIN-CONTAINING PROTEIN"/>
    <property type="match status" value="1"/>
</dbReference>
<dbReference type="PANTHER" id="PTHR22911">
    <property type="entry name" value="ACYL-MALONYL CONDENSING ENZYME-RELATED"/>
    <property type="match status" value="1"/>
</dbReference>
<keyword evidence="3" id="KW-0472">Membrane</keyword>
<dbReference type="InterPro" id="IPR000620">
    <property type="entry name" value="EamA_dom"/>
</dbReference>
<comment type="subcellular location">
    <subcellularLocation>
        <location evidence="1">Endomembrane system</location>
        <topology evidence="1">Multi-pass membrane protein</topology>
    </subcellularLocation>
</comment>
<dbReference type="Proteomes" id="UP001589609">
    <property type="component" value="Unassembled WGS sequence"/>
</dbReference>
<dbReference type="Pfam" id="PF00892">
    <property type="entry name" value="EamA"/>
    <property type="match status" value="2"/>
</dbReference>
<dbReference type="InterPro" id="IPR037185">
    <property type="entry name" value="EmrE-like"/>
</dbReference>
<evidence type="ECO:0000256" key="3">
    <source>
        <dbReference type="SAM" id="Phobius"/>
    </source>
</evidence>
<dbReference type="RefSeq" id="WP_379950996.1">
    <property type="nucleotide sequence ID" value="NZ_JBHMAF010000166.1"/>
</dbReference>
<feature type="transmembrane region" description="Helical" evidence="3">
    <location>
        <begin position="261"/>
        <end position="280"/>
    </location>
</feature>
<feature type="transmembrane region" description="Helical" evidence="3">
    <location>
        <begin position="32"/>
        <end position="50"/>
    </location>
</feature>
<feature type="transmembrane region" description="Helical" evidence="3">
    <location>
        <begin position="209"/>
        <end position="229"/>
    </location>
</feature>
<comment type="caution">
    <text evidence="5">The sequence shown here is derived from an EMBL/GenBank/DDBJ whole genome shotgun (WGS) entry which is preliminary data.</text>
</comment>
<feature type="domain" description="EamA" evidence="4">
    <location>
        <begin position="145"/>
        <end position="278"/>
    </location>
</feature>
<dbReference type="EMBL" id="JBHMAF010000166">
    <property type="protein sequence ID" value="MFB9760689.1"/>
    <property type="molecule type" value="Genomic_DNA"/>
</dbReference>
<organism evidence="5 6">
    <name type="scientific">Ectobacillus funiculus</name>
    <dbReference type="NCBI Taxonomy" id="137993"/>
    <lineage>
        <taxon>Bacteria</taxon>
        <taxon>Bacillati</taxon>
        <taxon>Bacillota</taxon>
        <taxon>Bacilli</taxon>
        <taxon>Bacillales</taxon>
        <taxon>Bacillaceae</taxon>
        <taxon>Ectobacillus</taxon>
    </lineage>
</organism>
<keyword evidence="3" id="KW-1133">Transmembrane helix</keyword>
<feature type="transmembrane region" description="Helical" evidence="3">
    <location>
        <begin position="117"/>
        <end position="135"/>
    </location>
</feature>
<keyword evidence="6" id="KW-1185">Reference proteome</keyword>
<evidence type="ECO:0000313" key="5">
    <source>
        <dbReference type="EMBL" id="MFB9760689.1"/>
    </source>
</evidence>
<comment type="similarity">
    <text evidence="2">Belongs to the EamA transporter family.</text>
</comment>
<feature type="transmembrane region" description="Helical" evidence="3">
    <location>
        <begin position="141"/>
        <end position="163"/>
    </location>
</feature>
<evidence type="ECO:0000313" key="6">
    <source>
        <dbReference type="Proteomes" id="UP001589609"/>
    </source>
</evidence>
<evidence type="ECO:0000256" key="1">
    <source>
        <dbReference type="ARBA" id="ARBA00004127"/>
    </source>
</evidence>
<proteinExistence type="inferred from homology"/>
<evidence type="ECO:0000256" key="2">
    <source>
        <dbReference type="ARBA" id="ARBA00007362"/>
    </source>
</evidence>
<accession>A0ABV5WJD8</accession>
<dbReference type="SUPFAM" id="SSF103481">
    <property type="entry name" value="Multidrug resistance efflux transporter EmrE"/>
    <property type="match status" value="2"/>
</dbReference>
<reference evidence="5 6" key="1">
    <citation type="submission" date="2024-09" db="EMBL/GenBank/DDBJ databases">
        <authorList>
            <person name="Sun Q."/>
            <person name="Mori K."/>
        </authorList>
    </citation>
    <scope>NUCLEOTIDE SEQUENCE [LARGE SCALE GENOMIC DNA]</scope>
    <source>
        <strain evidence="5 6">JCM 11201</strain>
    </source>
</reference>
<feature type="transmembrane region" description="Helical" evidence="3">
    <location>
        <begin position="92"/>
        <end position="110"/>
    </location>
</feature>
<keyword evidence="3" id="KW-0812">Transmembrane</keyword>